<comment type="caution">
    <text evidence="2">The sequence shown here is derived from an EMBL/GenBank/DDBJ whole genome shotgun (WGS) entry which is preliminary data.</text>
</comment>
<name>A0ABN3L4P7_9ACTN</name>
<sequence length="75" mass="8093">MTTGHGRLGRCRGTGGPTGPSGHRQAQRATLREGLRHMDDIFGEIFEEAVEEVVEETAEAVGGEFAESIVEGFFD</sequence>
<evidence type="ECO:0000256" key="1">
    <source>
        <dbReference type="SAM" id="MobiDB-lite"/>
    </source>
</evidence>
<keyword evidence="3" id="KW-1185">Reference proteome</keyword>
<proteinExistence type="predicted"/>
<dbReference type="Proteomes" id="UP001501358">
    <property type="component" value="Unassembled WGS sequence"/>
</dbReference>
<evidence type="ECO:0000313" key="3">
    <source>
        <dbReference type="Proteomes" id="UP001501358"/>
    </source>
</evidence>
<reference evidence="2 3" key="1">
    <citation type="journal article" date="2019" name="Int. J. Syst. Evol. Microbiol.">
        <title>The Global Catalogue of Microorganisms (GCM) 10K type strain sequencing project: providing services to taxonomists for standard genome sequencing and annotation.</title>
        <authorList>
            <consortium name="The Broad Institute Genomics Platform"/>
            <consortium name="The Broad Institute Genome Sequencing Center for Infectious Disease"/>
            <person name="Wu L."/>
            <person name="Ma J."/>
        </authorList>
    </citation>
    <scope>NUCLEOTIDE SEQUENCE [LARGE SCALE GENOMIC DNA]</scope>
    <source>
        <strain evidence="2 3">JCM 6307</strain>
    </source>
</reference>
<accession>A0ABN3L4P7</accession>
<protein>
    <submittedName>
        <fullName evidence="2">Uncharacterized protein</fullName>
    </submittedName>
</protein>
<gene>
    <name evidence="2" type="ORF">GCM10010406_09390</name>
</gene>
<feature type="region of interest" description="Disordered" evidence="1">
    <location>
        <begin position="1"/>
        <end position="29"/>
    </location>
</feature>
<dbReference type="EMBL" id="BAAATA010000004">
    <property type="protein sequence ID" value="GAA2475429.1"/>
    <property type="molecule type" value="Genomic_DNA"/>
</dbReference>
<evidence type="ECO:0000313" key="2">
    <source>
        <dbReference type="EMBL" id="GAA2475429.1"/>
    </source>
</evidence>
<organism evidence="2 3">
    <name type="scientific">Streptomyces thermolineatus</name>
    <dbReference type="NCBI Taxonomy" id="44033"/>
    <lineage>
        <taxon>Bacteria</taxon>
        <taxon>Bacillati</taxon>
        <taxon>Actinomycetota</taxon>
        <taxon>Actinomycetes</taxon>
        <taxon>Kitasatosporales</taxon>
        <taxon>Streptomycetaceae</taxon>
        <taxon>Streptomyces</taxon>
    </lineage>
</organism>